<dbReference type="VEuPathDB" id="PiroplasmaDB:BOVATA_043610"/>
<feature type="transmembrane region" description="Helical" evidence="2">
    <location>
        <begin position="3945"/>
        <end position="3966"/>
    </location>
</feature>
<dbReference type="RefSeq" id="XP_028869111.1">
    <property type="nucleotide sequence ID" value="XM_029013278.1"/>
</dbReference>
<keyword evidence="4" id="KW-1185">Reference proteome</keyword>
<feature type="coiled-coil region" evidence="1">
    <location>
        <begin position="2697"/>
        <end position="2750"/>
    </location>
</feature>
<dbReference type="Proteomes" id="UP000236319">
    <property type="component" value="Unassembled WGS sequence"/>
</dbReference>
<name>A0A2H6KIQ4_9APIC</name>
<gene>
    <name evidence="3" type="ORF">BOVATA_043610</name>
</gene>
<sequence length="4014" mass="442606">MDKSLKMDLKSVKDKIKEGIDSVIMDLGVKELDEKVKSDLQKVDKSNGESLVKHELSQLSRAKEPLNQLTGSGDKSIVTLTTGLQTKFNLHIKTPLNDKVQEVYDEIETLGGNFELRGGSEKKLEEIFKKIKEEVNKILNGDQPNRGLEGIASGLIGSYTSGWAEGILGNNKGDDKKKTIKPWLGKYVTERKGSSSDVVKLLDGSILGFSWSQKIIEQIKTKLHSEIEAGKGKVDTSSGKIEKTITSVKNACEAFVSGLDEKLKNDGFKELAQAVDKRLGEVRDEVGRLDANFKKVKQDLDEAVRGLPGAVKDFNDVAEQQIKAAAKKAITEAAGQISKNGAAIVLGDNLMNEFHTTHEQIKSSLDRELKQKVDDHIGKDDQSASQQGGQAQKIIIDKKNFGQYDKHAIGDIKALGLAELEGTIGDKASKDKKIEEKTFNDPFTKIKTQLGEIKGLVDGDGTSGKDEKGVQKLLGELKSALDQGKLNGADKGLDDIKNAIEKLQQEQFTKQPEAIGTAVQAIRKELGELRGKLKNKEGQPKDDVIETLTDLRNVGLEGKNTWNGKTTQDGKSLSGLGKIQQGLQEQNKELATQNNKIGDAIHQIKWALACLGFKLQGLYTTDDVIDQLTWLGQLIGKGKDKAKNNLHGIYEKIRQLQEDPFQQQPTKIEQAKQQIVNELTALRGVLQGNASDEDVITTLNDLQNNGLNNVSNWKSHNGSPVAGLAKINGELKAQQNTLGQQPEQIGGGVQSITTELDKLRNQLNDNVTEKLKKLKDHGLTDGGNNWTLNGDADKGLTNITADIVAIKTENVKDVKEKLKELCTEIRTLAREAKRDLEHVKKDRLEYELTGIKDQLHNLQIRLVSGPIKACKEFINKDADRFGRECIASLTAFVDGQVATAIEDLTAFARQQCAANIKEALEAFARKVEEELSPLPPLINEDLQIGYKGFMKQVEGKPETQVAGAQGEFEKFEEFVRTLPSEPKERVFKKLAAVFMHFYGELKAYIHKEIRREHKEEGKKKNPVPQEPEALYTDKLVRVTLSFNALLEYIRTEDTFDHRLQALLRSLTDALSELKPESFARPSSPLLDGLVEGLTKFAAEFTCAYVSRYAGAQFTAALVENETLTETVRSQGTKSVTAKNVTKLTPYGAMCAKVFLTLLPTLCDAFNRLAEQCGKDGKWRDMSINSSSKLGTFLQRCGYKVSASPTLQDGELRDECNGHDVYVLVSQNIEETHDNEHLKKCLSLQNACNLIDLLQCLCTHLHQYYKTCHLKVHPSPRPPCSIYEMLQWCCGLPHNAVYLGLNSEALPSLFEADEPDAGESEVSLTDVGSLALKAHPQHITPASLTDALTEVCHQSHSVLTTLLGFGHAGGIYACDFNTNPAGLLYPGDADALLCLLYDVLKRLHHQLYLLYRRCLYNARHGGWLDCWYGQGVGGSSWKCNTMLCANQMCDQQCNQTHDQICNQRCDQHPRCGVKSPLQSFLEDGLQGFLPHDLSPNDTCVSCPACDTTSPGLPCKTPMGLSNITRLASRACPGRAIMDVLGAFCGGASSPLTRLCSFLNCLLTRPPRTPDDLFAFYYQFICDWRSSGEHRKAAFEDAVGNACFRQRGVTLDVSTIFGTSDHGSVPDMPHLTGDLFSLVECNGTPRSAPSHPCGPTSSHSATTELLQDCERTCADATSNCHARSCANDCTAKRRPLAPSSNHTADCPSIVDCDSTTPTLFQYGFVLKDVHSLAGSTSGHPAKRTCEDFCTALQVAVKQRNPLHKLAHETIPEYLYTIRAPFLYTITALWLIATLYIAHSLLYRMDVLRIRSHLLTTRASHLIDVKALLAGSRRMLSLYKDVAVIGSNIGAIDTAKYTLLQQVTNLSALITSAEKIRAAAETKAKEAYDKLKVNETLSQKIGEIVTANEKIKGVHTQLSGVHKNLGEWKQQAGDVLQGAIENAKHVYENLNPDKNGDPKKESLGKKIGAIEDNNNLIIKANTQLGQHVKDLTSWKTAAGSVIDKADKKCGDILGKVKTDNAGPIFKEADTLKEKGIKLYNAASKAKQEVGVKVEEALEAVVDMDKDLKKDLKGVKDKIKLGIDGVIKTSGVLSLDGLVRQDLGKLRSKILELEQQVTKSKDTGEGMVGKQLQDLKNKKGPLDSVVKNIEQETNDRLVENFTKHIKTPLNDAVSEVYTAIGTLGEKFKDGGQEGKKNLNDIFGYIKDKVGEIKGTGGTGWDNKGGSGLEGIKSKVQNYFEAFSGSKFKNIVKGWLEDILKHNGAVRKMVGKNQNYSESDEKSNITNVANAFKEQLETQSNAAGLVVVNGNNGASGNSQKIHGYVNAVKDGCETFADALDKKLHNNGFSGIFDAVKQQLKNNKFNATKCICESVGCTNCNGRGNNHEDECKEKAFIAAVLCTLTAVSRQVGNELNSVFLNIAEKNGSSPSPGSIAKILDKITPIATELNGQLDKATKIPKDPPTPLDGTAQAVDSAIGGMNNEVQGLEKKFTEVKQPLADEVNRLPAAVTRFNTEAETQIKGAATTAIDKAAEQISNGGTIELKEDGLMSNFKKSHDKINRELQSNLYSKVDEQLPKADDPNVDTHVKLQGASNFNSYNGHVDQKEIEDGKLTGIKDEGQLPLAIGDIKKEGLKTLIDTIGDGQPNKIDNNTFTGPFTDIKTQLDEIKKLVENKDAQPPGKDADGVRDLLEKLKSALDSGKLEGAEKGLEAIRDAIQKLHDNQFTNQPAAIEKAVTAIRQQLEELRGKLKNENGEDVIKRLEYMKEEGLGTEQNAWTQNGKTLSGLGKIESELSEEIKKLPQETEKIRKAAIRIYAEIANVKIDMDNVFNPFDVMDHLRRLGKKIGTSKDGYSDSLQAIYNAIKNLHDGPFHNNPDAIGKANEAIKAELTALQGELQDKPGNDVIKSLEDLKNTGLSGTKWDENRNGKSKSLQTIESDLKGQQNELGQQPGKIDQGVQDITLSLNTLRDTLNTQVTEKLKKLKDSGLTDGNEKWNDNGFEKGLTKITADVEAIKDVDVDNVKYHLVALCSAVKHNAEDVREKLKEVKDNLIGDLTKIKHKFSDLLSEQVRPVIAEVRGFLRFLDNGKAQLIRELTQFVDKEIKEAEETLIREARRQCVSNIKEALKAFASKVEEELTPLPPLINEDLQIGYKGFMYDFQQRFESHISPLKGTLQLEALSTGFKRFHLALSGYISTEIRRVHSEESKKKNPSLPQSEDHYAERLYGVTHALEELLEHIGRGKRFDRRLPEMLDKLAEAVGALRPEKFAKVTTPILDGVAEAADKFEKELRTVYISTYDGAFEGCVLVNARTGRVTADGEKCAKILLTILEILNHDLTHLEEQCTRRYPSSRIYSTSGPGVLLHRMGYDVATSPNSQDGELQNDNDMTGDKIGRLLGRPIRHADQNEHLGKCSAVKRNEQNNYNLFDVIACLCYHLNEYYQTCHLIVTPSPRTPCSVYQMLVWLTGLPHNRVYDRLKQQVKSVLSNADDHSTDTKWYMAAQPKSVTATNLAAALHDATSHSPALLTRVLGYGDASTTYAVDFYSNALQLYYPQDADDCLHLLFHIFRLVFPVLRFLFTQCSRPAHHGGWADCRYGKGVPPYTWQCAPPVTALPTPHPECTDKSPLMSYLNDCLPGHLPHQVTNIGCEPVCQTCLTSELSTPCLTPLGFRGFSGSTRTGKELCKVLTKWFGNVHIKSLLSLCPRPPATLAEHISFASSLVGGWQHSALPSAIDAFQSAFTDSITGQSMTLYREPGKLTDALRDAYGNGRSGHGIQHSTAQNTDLSSLSMPRCCALPNDASINCAPFLSALCSDAYHCLPHRHADVYLSWAVYLPWTLYELLLSLKTAFQAISCRDWGCGDCLHEEPCDPGSHGLPSPQSPGHSCRCRSIVGCKGVMPTLYSHGFTFGDAPALISQNKNCSTLAKQLSQVLHSDHFTELFHQIDQLIYRIRAPFLFTLFTLWLTATFYILHSLLYRMDVLRIRSHLLTTRASHLIDVKALLAGSRRMLSLYKDVDYFDDDFHS</sequence>
<reference evidence="3 4" key="1">
    <citation type="journal article" date="2017" name="BMC Genomics">
        <title>Whole-genome assembly of Babesia ovata and comparative genomics between closely related pathogens.</title>
        <authorList>
            <person name="Yamagishi J."/>
            <person name="Asada M."/>
            <person name="Hakimi H."/>
            <person name="Tanaka T.Q."/>
            <person name="Sugimoto C."/>
            <person name="Kawazu S."/>
        </authorList>
    </citation>
    <scope>NUCLEOTIDE SEQUENCE [LARGE SCALE GENOMIC DNA]</scope>
    <source>
        <strain evidence="3 4">Miyake</strain>
    </source>
</reference>
<keyword evidence="1" id="KW-0175">Coiled coil</keyword>
<dbReference type="EMBL" id="BDSA01000007">
    <property type="protein sequence ID" value="GBE62868.1"/>
    <property type="molecule type" value="Genomic_DNA"/>
</dbReference>
<comment type="caution">
    <text evidence="3">The sequence shown here is derived from an EMBL/GenBank/DDBJ whole genome shotgun (WGS) entry which is preliminary data.</text>
</comment>
<feature type="coiled-coil region" evidence="1">
    <location>
        <begin position="804"/>
        <end position="861"/>
    </location>
</feature>
<keyword evidence="2" id="KW-0812">Transmembrane</keyword>
<keyword evidence="2" id="KW-0472">Membrane</keyword>
<dbReference type="GeneID" id="39876638"/>
<accession>A0A2H6KIQ4</accession>
<organism evidence="3 4">
    <name type="scientific">Babesia ovata</name>
    <dbReference type="NCBI Taxonomy" id="189622"/>
    <lineage>
        <taxon>Eukaryota</taxon>
        <taxon>Sar</taxon>
        <taxon>Alveolata</taxon>
        <taxon>Apicomplexa</taxon>
        <taxon>Aconoidasida</taxon>
        <taxon>Piroplasmida</taxon>
        <taxon>Babesiidae</taxon>
        <taxon>Babesia</taxon>
    </lineage>
</organism>
<feature type="coiled-coil region" evidence="1">
    <location>
        <begin position="486"/>
        <end position="539"/>
    </location>
</feature>
<evidence type="ECO:0000256" key="1">
    <source>
        <dbReference type="SAM" id="Coils"/>
    </source>
</evidence>
<proteinExistence type="predicted"/>
<evidence type="ECO:0008006" key="5">
    <source>
        <dbReference type="Google" id="ProtNLM"/>
    </source>
</evidence>
<evidence type="ECO:0000313" key="4">
    <source>
        <dbReference type="Proteomes" id="UP000236319"/>
    </source>
</evidence>
<evidence type="ECO:0000313" key="3">
    <source>
        <dbReference type="EMBL" id="GBE62868.1"/>
    </source>
</evidence>
<evidence type="ECO:0000256" key="2">
    <source>
        <dbReference type="SAM" id="Phobius"/>
    </source>
</evidence>
<protein>
    <recommendedName>
        <fullName evidence="5">Extracellular matrix-binding ebh</fullName>
    </recommendedName>
</protein>
<keyword evidence="2" id="KW-1133">Transmembrane helix</keyword>